<protein>
    <submittedName>
        <fullName evidence="1">Uncharacterized protein</fullName>
    </submittedName>
</protein>
<dbReference type="PANTHER" id="PTHR43657">
    <property type="entry name" value="TRYPTOPHAN RNA-BINDING ATTENUATOR PROTEIN-LIKE PROTEIN"/>
    <property type="match status" value="1"/>
</dbReference>
<dbReference type="InterPro" id="IPR016031">
    <property type="entry name" value="Trp_RNA-bd_attenuator-like_dom"/>
</dbReference>
<sequence>MAAMGLPGMAELDKTEYDQNTTVVKVDGQDEVYYEVFGEDMQILHLKMATGKTITALPGSMVYMQNHVKGSCNCGPSTCCGRWLSCNPCCMATYSNGAKEEHATVAISPLLPAKIIPLAINAGQTFRMVEKSFLASTGKVNLAIDFDCNPCTCCFGGQGCVRQTLSAPEGGEGVQGVGFIGAMGTIMTKTLAEGETIDVDTDSVVAWDATAKLGIKLAGGCCAICCGGEGLFNTTLTGPGQVYFQSYSFPKYKAAMTQFVLSGKAGGVEGDEMER</sequence>
<organism evidence="1">
    <name type="scientific">Haptolina ericina</name>
    <dbReference type="NCBI Taxonomy" id="156174"/>
    <lineage>
        <taxon>Eukaryota</taxon>
        <taxon>Haptista</taxon>
        <taxon>Haptophyta</taxon>
        <taxon>Prymnesiophyceae</taxon>
        <taxon>Prymnesiales</taxon>
        <taxon>Prymnesiaceae</taxon>
        <taxon>Haptolina</taxon>
    </lineage>
</organism>
<name>A0A6T9FIH3_9EUKA</name>
<gene>
    <name evidence="1" type="ORF">HERI1096_LOCUS15543</name>
    <name evidence="2" type="ORF">HERI1096_LOCUS15544</name>
</gene>
<dbReference type="InterPro" id="IPR002838">
    <property type="entry name" value="AIM24"/>
</dbReference>
<dbReference type="Pfam" id="PF01987">
    <property type="entry name" value="AIM24"/>
    <property type="match status" value="1"/>
</dbReference>
<dbReference type="EMBL" id="HBHX01027819">
    <property type="protein sequence ID" value="CAE0114859.1"/>
    <property type="molecule type" value="Transcribed_RNA"/>
</dbReference>
<dbReference type="EMBL" id="HBHX01027818">
    <property type="protein sequence ID" value="CAE0114858.1"/>
    <property type="molecule type" value="Transcribed_RNA"/>
</dbReference>
<dbReference type="SUPFAM" id="SSF51219">
    <property type="entry name" value="TRAP-like"/>
    <property type="match status" value="1"/>
</dbReference>
<dbReference type="PANTHER" id="PTHR43657:SF1">
    <property type="entry name" value="ALTERED INHERITANCE OF MITOCHONDRIA PROTEIN 24, MITOCHONDRIAL"/>
    <property type="match status" value="1"/>
</dbReference>
<reference evidence="1" key="1">
    <citation type="submission" date="2021-01" db="EMBL/GenBank/DDBJ databases">
        <authorList>
            <person name="Corre E."/>
            <person name="Pelletier E."/>
            <person name="Niang G."/>
            <person name="Scheremetjew M."/>
            <person name="Finn R."/>
            <person name="Kale V."/>
            <person name="Holt S."/>
            <person name="Cochrane G."/>
            <person name="Meng A."/>
            <person name="Brown T."/>
            <person name="Cohen L."/>
        </authorList>
    </citation>
    <scope>NUCLEOTIDE SEQUENCE</scope>
    <source>
        <strain evidence="1">CCMP281</strain>
    </source>
</reference>
<dbReference type="Gene3D" id="3.60.160.10">
    <property type="entry name" value="Mitochondrial biogenesis AIM24"/>
    <property type="match status" value="1"/>
</dbReference>
<evidence type="ECO:0000313" key="1">
    <source>
        <dbReference type="EMBL" id="CAE0114858.1"/>
    </source>
</evidence>
<dbReference type="AlphaFoldDB" id="A0A6T9FIH3"/>
<dbReference type="InterPro" id="IPR036983">
    <property type="entry name" value="AIM24_sf"/>
</dbReference>
<proteinExistence type="predicted"/>
<accession>A0A6T9FIH3</accession>
<evidence type="ECO:0000313" key="2">
    <source>
        <dbReference type="EMBL" id="CAE0114859.1"/>
    </source>
</evidence>